<evidence type="ECO:0000256" key="2">
    <source>
        <dbReference type="ARBA" id="ARBA00022692"/>
    </source>
</evidence>
<comment type="caution">
    <text evidence="8">The sequence shown here is derived from an EMBL/GenBank/DDBJ whole genome shotgun (WGS) entry which is preliminary data.</text>
</comment>
<dbReference type="InterPro" id="IPR047843">
    <property type="entry name" value="WLS-like_TM"/>
</dbReference>
<protein>
    <recommendedName>
        <fullName evidence="7">Wntless-like transmembrane domain-containing protein</fullName>
    </recommendedName>
</protein>
<feature type="transmembrane region" description="Helical" evidence="6">
    <location>
        <begin position="334"/>
        <end position="351"/>
    </location>
</feature>
<feature type="transmembrane region" description="Helical" evidence="6">
    <location>
        <begin position="262"/>
        <end position="283"/>
    </location>
</feature>
<evidence type="ECO:0000313" key="9">
    <source>
        <dbReference type="Proteomes" id="UP001470230"/>
    </source>
</evidence>
<feature type="transmembrane region" description="Helical" evidence="6">
    <location>
        <begin position="363"/>
        <end position="383"/>
    </location>
</feature>
<evidence type="ECO:0000313" key="8">
    <source>
        <dbReference type="EMBL" id="KAK8884950.1"/>
    </source>
</evidence>
<reference evidence="8 9" key="1">
    <citation type="submission" date="2024-04" db="EMBL/GenBank/DDBJ databases">
        <title>Tritrichomonas musculus Genome.</title>
        <authorList>
            <person name="Alves-Ferreira E."/>
            <person name="Grigg M."/>
            <person name="Lorenzi H."/>
            <person name="Galac M."/>
        </authorList>
    </citation>
    <scope>NUCLEOTIDE SEQUENCE [LARGE SCALE GENOMIC DNA]</scope>
    <source>
        <strain evidence="8 9">EAF2021</strain>
    </source>
</reference>
<name>A0ABR2K1G8_9EUKA</name>
<dbReference type="PANTHER" id="PTHR31918">
    <property type="entry name" value="TRANSMEMBRANE PROTEIN 181"/>
    <property type="match status" value="1"/>
</dbReference>
<evidence type="ECO:0000256" key="5">
    <source>
        <dbReference type="SAM" id="MobiDB-lite"/>
    </source>
</evidence>
<keyword evidence="9" id="KW-1185">Reference proteome</keyword>
<keyword evidence="3 6" id="KW-1133">Transmembrane helix</keyword>
<dbReference type="Pfam" id="PF06664">
    <property type="entry name" value="WLS-like_TM"/>
    <property type="match status" value="1"/>
</dbReference>
<evidence type="ECO:0000256" key="3">
    <source>
        <dbReference type="ARBA" id="ARBA00022989"/>
    </source>
</evidence>
<accession>A0ABR2K1G8</accession>
<evidence type="ECO:0000256" key="4">
    <source>
        <dbReference type="ARBA" id="ARBA00023136"/>
    </source>
</evidence>
<feature type="transmembrane region" description="Helical" evidence="6">
    <location>
        <begin position="33"/>
        <end position="54"/>
    </location>
</feature>
<evidence type="ECO:0000256" key="6">
    <source>
        <dbReference type="SAM" id="Phobius"/>
    </source>
</evidence>
<sequence length="474" mass="55052">MDDLDNNIERVPIVNKIELEPNLTLEVASKWEMTVTLFTFLGIAALTIFVSCFGPSLEIKEETKNILDMHEDSAWSRFYMKFTNLKPSNKFQRFYIVFRRQSLGGQISAPVTANYSLTYFRNNVTIRHESFQNVKSIVKSTKTQLDSTSFLFLKENNIDYDVLLMNSSFQILTRAYQFSTFVWEYGCSLHEKMILGIRMVYAAVEVIFLAMMIVRLKKFPKETWRPEQKFTLYLLISAILYNNPLELINQSYPNSLFHFLDILFYSIFKAYFLFYLLVIFDLANYKNRLVDSKFYSAKVSFYGLYAFFIFASKAMNDFNSLSENIVNIITYTDYFFIAISSIWTIIIMRSVMERTDATEQFILYLYIGSIGVALLLIGIGKIMLDVSPILKDKPFNSLLTHAVVNILVLFMVEVHFPALPGEEILFNEANSDEILEIEKLINDEESADNEKNKNKLFGDINVNDDQEGEKKQDN</sequence>
<evidence type="ECO:0000256" key="1">
    <source>
        <dbReference type="ARBA" id="ARBA00004141"/>
    </source>
</evidence>
<organism evidence="8 9">
    <name type="scientific">Tritrichomonas musculus</name>
    <dbReference type="NCBI Taxonomy" id="1915356"/>
    <lineage>
        <taxon>Eukaryota</taxon>
        <taxon>Metamonada</taxon>
        <taxon>Parabasalia</taxon>
        <taxon>Tritrichomonadida</taxon>
        <taxon>Tritrichomonadidae</taxon>
        <taxon>Tritrichomonas</taxon>
    </lineage>
</organism>
<dbReference type="PANTHER" id="PTHR31918:SF1">
    <property type="entry name" value="TRANSMEMBRANE PROTEIN 181"/>
    <property type="match status" value="1"/>
</dbReference>
<feature type="transmembrane region" description="Helical" evidence="6">
    <location>
        <begin position="295"/>
        <end position="314"/>
    </location>
</feature>
<keyword evidence="4 6" id="KW-0472">Membrane</keyword>
<dbReference type="EMBL" id="JAPFFF010000008">
    <property type="protein sequence ID" value="KAK8884950.1"/>
    <property type="molecule type" value="Genomic_DNA"/>
</dbReference>
<comment type="subcellular location">
    <subcellularLocation>
        <location evidence="1">Membrane</location>
        <topology evidence="1">Multi-pass membrane protein</topology>
    </subcellularLocation>
</comment>
<feature type="transmembrane region" description="Helical" evidence="6">
    <location>
        <begin position="199"/>
        <end position="216"/>
    </location>
</feature>
<proteinExistence type="predicted"/>
<dbReference type="Proteomes" id="UP001470230">
    <property type="component" value="Unassembled WGS sequence"/>
</dbReference>
<gene>
    <name evidence="8" type="ORF">M9Y10_044073</name>
</gene>
<dbReference type="InterPro" id="IPR040416">
    <property type="entry name" value="TMEM181"/>
</dbReference>
<evidence type="ECO:0000259" key="7">
    <source>
        <dbReference type="Pfam" id="PF06664"/>
    </source>
</evidence>
<feature type="region of interest" description="Disordered" evidence="5">
    <location>
        <begin position="450"/>
        <end position="474"/>
    </location>
</feature>
<feature type="domain" description="Wntless-like transmembrane" evidence="7">
    <location>
        <begin position="193"/>
        <end position="418"/>
    </location>
</feature>
<feature type="transmembrane region" description="Helical" evidence="6">
    <location>
        <begin position="395"/>
        <end position="416"/>
    </location>
</feature>
<keyword evidence="2 6" id="KW-0812">Transmembrane</keyword>